<gene>
    <name evidence="1" type="ORF">AC812_02510</name>
</gene>
<dbReference type="AlphaFoldDB" id="A0A0P6XMU4"/>
<dbReference type="EMBL" id="LGHJ01000008">
    <property type="protein sequence ID" value="KPL77739.1"/>
    <property type="molecule type" value="Genomic_DNA"/>
</dbReference>
<dbReference type="STRING" id="360411.AC812_02510"/>
<dbReference type="PATRIC" id="fig|360411.5.peg.871"/>
<dbReference type="Pfam" id="PF08665">
    <property type="entry name" value="PglZ"/>
    <property type="match status" value="1"/>
</dbReference>
<dbReference type="Proteomes" id="UP000050514">
    <property type="component" value="Unassembled WGS sequence"/>
</dbReference>
<reference evidence="1 2" key="1">
    <citation type="submission" date="2015-07" db="EMBL/GenBank/DDBJ databases">
        <title>Draft genome of Bellilinea caldifistulae DSM 17877.</title>
        <authorList>
            <person name="Hemp J."/>
            <person name="Ward L.M."/>
            <person name="Pace L.A."/>
            <person name="Fischer W.W."/>
        </authorList>
    </citation>
    <scope>NUCLEOTIDE SEQUENCE [LARGE SCALE GENOMIC DNA]</scope>
    <source>
        <strain evidence="1 2">GOMI-1</strain>
    </source>
</reference>
<proteinExistence type="predicted"/>
<keyword evidence="2" id="KW-1185">Reference proteome</keyword>
<comment type="caution">
    <text evidence="1">The sequence shown here is derived from an EMBL/GenBank/DDBJ whole genome shotgun (WGS) entry which is preliminary data.</text>
</comment>
<evidence type="ECO:0000313" key="2">
    <source>
        <dbReference type="Proteomes" id="UP000050514"/>
    </source>
</evidence>
<name>A0A0P6XMU4_9CHLR</name>
<organism evidence="1 2">
    <name type="scientific">Bellilinea caldifistulae</name>
    <dbReference type="NCBI Taxonomy" id="360411"/>
    <lineage>
        <taxon>Bacteria</taxon>
        <taxon>Bacillati</taxon>
        <taxon>Chloroflexota</taxon>
        <taxon>Anaerolineae</taxon>
        <taxon>Anaerolineales</taxon>
        <taxon>Anaerolineaceae</taxon>
        <taxon>Bellilinea</taxon>
    </lineage>
</organism>
<accession>A0A0P6XMU4</accession>
<protein>
    <submittedName>
        <fullName evidence="1">Uncharacterized protein</fullName>
    </submittedName>
</protein>
<evidence type="ECO:0000313" key="1">
    <source>
        <dbReference type="EMBL" id="KPL77739.1"/>
    </source>
</evidence>
<sequence length="850" mass="94266">MILKWITADFIELFTRDARASVALWFDGNAEFSHLLPAVEKSLAEQGVCLLAYQPELHHGALWLKWALEAGPAQGKKAILWLPFDRGDLTSALWEIEPLDPLMEYHFSGLTWLIDGRQPTLFAFLRKHGVPLPSSRAAQDALWRGGGESLLAKYVRTNLDRDEAFWKSKVLTAAAIEESIVGDIMERLLRFLADPAHEWEMLQQQGIADEFCSQVAAQYGETASLPDDPEGWAAAFVRSLIAQEIYEATGSPADYPLSAELPKPKHRAAARKLLAHWQRDRDHLETYRRWEFKMDAKVDLRAWAEGKAGTPHALYSLAAERWKKYLQGLKQVAQSESELRSYLIEKRGIAEEEVKGFWASGTGDLLGWGLALELIHLVERVDKVLGVLNPSLTPSDLVEAYIKDWHQIDLAHWRLMAAALRADEMELLAAAADHFYTKYLDAVGQAFYTAFRDAAQWPPSGCLSVSELASELFSSSAARKAILVVDALRFDLAAALRASLVEGELSGYLANVPSETWVGMTSLLPTPDVHLEIKGGKPVLASPAAGGDLSYRAYRWKLLEAAGASHLGVDSKGNRKDEIHHLQELAEKPASLPQMLVLFDRGVDELGHGANYEVILHFEELIATLGRAIRKLKSWGYSEIHVVTDHGFVLLNANANIQPLELNKSQLVLSAARWGITDAGQKLPVASVPFPLDPNWQVALPPGLRSFAEPGRFFHGGATLQEVVIPHLKFVSMTVPRRMSVTVELPKTEIFTLAVKVELTPETPAPKDLFDTQVEGLKLRVFLGEPEAPRSNEKTIEIKPGSAEPISVTLFLNREPIIAAGTQIPLQVLDQDTHYNFAHGMSIRAGRDLS</sequence>